<keyword evidence="2" id="KW-1185">Reference proteome</keyword>
<evidence type="ECO:0000313" key="1">
    <source>
        <dbReference type="EMBL" id="SFE52527.1"/>
    </source>
</evidence>
<gene>
    <name evidence="1" type="ORF">SAMN05421541_102175</name>
</gene>
<dbReference type="RefSeq" id="WP_093610260.1">
    <property type="nucleotide sequence ID" value="NZ_BOMT01000016.1"/>
</dbReference>
<dbReference type="STRING" id="35752.SAMN05421541_102175"/>
<accession>A0A1I2B969</accession>
<name>A0A1I2B969_9ACTN</name>
<organism evidence="1 2">
    <name type="scientific">Actinoplanes philippinensis</name>
    <dbReference type="NCBI Taxonomy" id="35752"/>
    <lineage>
        <taxon>Bacteria</taxon>
        <taxon>Bacillati</taxon>
        <taxon>Actinomycetota</taxon>
        <taxon>Actinomycetes</taxon>
        <taxon>Micromonosporales</taxon>
        <taxon>Micromonosporaceae</taxon>
        <taxon>Actinoplanes</taxon>
    </lineage>
</organism>
<reference evidence="1 2" key="1">
    <citation type="submission" date="2016-10" db="EMBL/GenBank/DDBJ databases">
        <authorList>
            <person name="de Groot N.N."/>
        </authorList>
    </citation>
    <scope>NUCLEOTIDE SEQUENCE [LARGE SCALE GENOMIC DNA]</scope>
    <source>
        <strain evidence="1 2">DSM 43019</strain>
    </source>
</reference>
<sequence>MTSAEQMPFTLTADEQADVERRVAELHECGYATVDQHVDRDGTVLKPGRRIRHAGHRYVEAILRGTGYIVAVTEKPDSAWSRVYGMPDVEMVTVYDTDHFGGRLATVAQYHVAVVEAGEAR</sequence>
<proteinExistence type="predicted"/>
<protein>
    <submittedName>
        <fullName evidence="1">Uncharacterized protein</fullName>
    </submittedName>
</protein>
<dbReference type="OrthoDB" id="5149509at2"/>
<dbReference type="AlphaFoldDB" id="A0A1I2B969"/>
<dbReference type="Proteomes" id="UP000199645">
    <property type="component" value="Unassembled WGS sequence"/>
</dbReference>
<evidence type="ECO:0000313" key="2">
    <source>
        <dbReference type="Proteomes" id="UP000199645"/>
    </source>
</evidence>
<dbReference type="EMBL" id="FONV01000002">
    <property type="protein sequence ID" value="SFE52527.1"/>
    <property type="molecule type" value="Genomic_DNA"/>
</dbReference>